<dbReference type="EMBL" id="CAJVQB010009983">
    <property type="protein sequence ID" value="CAG8735584.1"/>
    <property type="molecule type" value="Genomic_DNA"/>
</dbReference>
<keyword evidence="2" id="KW-1185">Reference proteome</keyword>
<evidence type="ECO:0000313" key="2">
    <source>
        <dbReference type="Proteomes" id="UP000789901"/>
    </source>
</evidence>
<evidence type="ECO:0000313" key="1">
    <source>
        <dbReference type="EMBL" id="CAG8735584.1"/>
    </source>
</evidence>
<name>A0ABN7V712_GIGMA</name>
<comment type="caution">
    <text evidence="1">The sequence shown here is derived from an EMBL/GenBank/DDBJ whole genome shotgun (WGS) entry which is preliminary data.</text>
</comment>
<sequence length="69" mass="7940">MHVDILNSVSAHNSKLLGKKEVVISKKRETGRIYFNYYKLEETFDLTVNKEHSSNDNTLETSLIVLITN</sequence>
<protein>
    <submittedName>
        <fullName evidence="1">985_t:CDS:1</fullName>
    </submittedName>
</protein>
<organism evidence="1 2">
    <name type="scientific">Gigaspora margarita</name>
    <dbReference type="NCBI Taxonomy" id="4874"/>
    <lineage>
        <taxon>Eukaryota</taxon>
        <taxon>Fungi</taxon>
        <taxon>Fungi incertae sedis</taxon>
        <taxon>Mucoromycota</taxon>
        <taxon>Glomeromycotina</taxon>
        <taxon>Glomeromycetes</taxon>
        <taxon>Diversisporales</taxon>
        <taxon>Gigasporaceae</taxon>
        <taxon>Gigaspora</taxon>
    </lineage>
</organism>
<proteinExistence type="predicted"/>
<reference evidence="1 2" key="1">
    <citation type="submission" date="2021-06" db="EMBL/GenBank/DDBJ databases">
        <authorList>
            <person name="Kallberg Y."/>
            <person name="Tangrot J."/>
            <person name="Rosling A."/>
        </authorList>
    </citation>
    <scope>NUCLEOTIDE SEQUENCE [LARGE SCALE GENOMIC DNA]</scope>
    <source>
        <strain evidence="1 2">120-4 pot B 10/14</strain>
    </source>
</reference>
<gene>
    <name evidence="1" type="ORF">GMARGA_LOCUS14818</name>
</gene>
<dbReference type="Proteomes" id="UP000789901">
    <property type="component" value="Unassembled WGS sequence"/>
</dbReference>
<accession>A0ABN7V712</accession>